<keyword evidence="3" id="KW-1185">Reference proteome</keyword>
<dbReference type="InterPro" id="IPR001509">
    <property type="entry name" value="Epimerase_deHydtase"/>
</dbReference>
<reference evidence="2 3" key="1">
    <citation type="submission" date="2021-11" db="EMBL/GenBank/DDBJ databases">
        <authorList>
            <person name="Liang Q."/>
            <person name="Mou H."/>
            <person name="Liu Z."/>
        </authorList>
    </citation>
    <scope>NUCLEOTIDE SEQUENCE [LARGE SCALE GENOMIC DNA]</scope>
    <source>
        <strain evidence="2 3">CHU3</strain>
    </source>
</reference>
<dbReference type="RefSeq" id="WP_263573777.1">
    <property type="nucleotide sequence ID" value="NZ_JAJIRN010000013.1"/>
</dbReference>
<organism evidence="2 3">
    <name type="scientific">Roseateles oligotrophus</name>
    <dbReference type="NCBI Taxonomy" id="1769250"/>
    <lineage>
        <taxon>Bacteria</taxon>
        <taxon>Pseudomonadati</taxon>
        <taxon>Pseudomonadota</taxon>
        <taxon>Betaproteobacteria</taxon>
        <taxon>Burkholderiales</taxon>
        <taxon>Sphaerotilaceae</taxon>
        <taxon>Roseateles</taxon>
    </lineage>
</organism>
<feature type="domain" description="NAD-dependent epimerase/dehydratase" evidence="1">
    <location>
        <begin position="36"/>
        <end position="281"/>
    </location>
</feature>
<comment type="caution">
    <text evidence="2">The sequence shown here is derived from an EMBL/GenBank/DDBJ whole genome shotgun (WGS) entry which is preliminary data.</text>
</comment>
<dbReference type="InterPro" id="IPR036291">
    <property type="entry name" value="NAD(P)-bd_dom_sf"/>
</dbReference>
<gene>
    <name evidence="2" type="ORF">LNV07_24150</name>
</gene>
<dbReference type="SUPFAM" id="SSF51735">
    <property type="entry name" value="NAD(P)-binding Rossmann-fold domains"/>
    <property type="match status" value="1"/>
</dbReference>
<evidence type="ECO:0000259" key="1">
    <source>
        <dbReference type="Pfam" id="PF01370"/>
    </source>
</evidence>
<dbReference type="InterPro" id="IPR050177">
    <property type="entry name" value="Lipid_A_modif_metabolic_enz"/>
</dbReference>
<accession>A0ABT2YM97</accession>
<dbReference type="CDD" id="cd08946">
    <property type="entry name" value="SDR_e"/>
    <property type="match status" value="1"/>
</dbReference>
<dbReference type="PANTHER" id="PTHR43245:SF13">
    <property type="entry name" value="UDP-D-APIOSE_UDP-D-XYLOSE SYNTHASE 2"/>
    <property type="match status" value="1"/>
</dbReference>
<dbReference type="Pfam" id="PF01370">
    <property type="entry name" value="Epimerase"/>
    <property type="match status" value="1"/>
</dbReference>
<proteinExistence type="predicted"/>
<evidence type="ECO:0000313" key="2">
    <source>
        <dbReference type="EMBL" id="MCV2371194.1"/>
    </source>
</evidence>
<protein>
    <submittedName>
        <fullName evidence="2">NAD(P)-dependent oxidoreductase</fullName>
    </submittedName>
</protein>
<name>A0ABT2YM97_9BURK</name>
<dbReference type="PANTHER" id="PTHR43245">
    <property type="entry name" value="BIFUNCTIONAL POLYMYXIN RESISTANCE PROTEIN ARNA"/>
    <property type="match status" value="1"/>
</dbReference>
<evidence type="ECO:0000313" key="3">
    <source>
        <dbReference type="Proteomes" id="UP001209701"/>
    </source>
</evidence>
<dbReference type="Proteomes" id="UP001209701">
    <property type="component" value="Unassembled WGS sequence"/>
</dbReference>
<dbReference type="EMBL" id="JAJIRN010000013">
    <property type="protein sequence ID" value="MCV2371194.1"/>
    <property type="molecule type" value="Genomic_DNA"/>
</dbReference>
<sequence length="353" mass="39210">MSSNTANNRFAEIRQDCLLASAAQTDVRSKLGFARIAVTGGTGFLGSWIAETVAALNDEYRLGITLDLYARNIRDWAQQYPHLAGRADIQLMSQDVRSPFEFPRNTNFVVHAAGIPNNRVHASDPLRVQQTTVQGLNNALEAASQLDNLTRFLNVSSCLVNGRPNRPGALSENEYFAIPCDQLHTVYVEAKRAAENLAAIYRSQFRLPVSTIRPFTFAGAYQELDRPWAINNFMREVLTGSEIRIHGDGLARRSYLHGADAAWWTLAALAKGQDGAVYNVGSATPITHLDLVKLIGEKASPKPRVLLNTLPSKQLLQDDLFPDITLIRKTLGVTQTCSLDDTIDKAWRWYKRS</sequence>
<dbReference type="Gene3D" id="3.40.50.720">
    <property type="entry name" value="NAD(P)-binding Rossmann-like Domain"/>
    <property type="match status" value="1"/>
</dbReference>